<reference evidence="3" key="2">
    <citation type="submission" date="2019-09" db="UniProtKB">
        <authorList>
            <consortium name="WormBaseParasite"/>
        </authorList>
    </citation>
    <scope>IDENTIFICATION</scope>
</reference>
<name>A0A183G3N9_HELPZ</name>
<accession>A0A183G3N9</accession>
<reference evidence="1 2" key="1">
    <citation type="submission" date="2018-11" db="EMBL/GenBank/DDBJ databases">
        <authorList>
            <consortium name="Pathogen Informatics"/>
        </authorList>
    </citation>
    <scope>NUCLEOTIDE SEQUENCE [LARGE SCALE GENOMIC DNA]</scope>
</reference>
<accession>A0A3P8AL28</accession>
<protein>
    <submittedName>
        <fullName evidence="3">Protein kinase domain-containing protein</fullName>
    </submittedName>
</protein>
<proteinExistence type="predicted"/>
<dbReference type="WBParaSite" id="HPBE_0001603501-mRNA-1">
    <property type="protein sequence ID" value="HPBE_0001603501-mRNA-1"/>
    <property type="gene ID" value="HPBE_0001603501"/>
</dbReference>
<dbReference type="OrthoDB" id="5863145at2759"/>
<dbReference type="AlphaFoldDB" id="A0A183G3N9"/>
<evidence type="ECO:0000313" key="1">
    <source>
        <dbReference type="EMBL" id="VDP04740.1"/>
    </source>
</evidence>
<gene>
    <name evidence="1" type="ORF">HPBE_LOCUS16034</name>
</gene>
<keyword evidence="2" id="KW-1185">Reference proteome</keyword>
<evidence type="ECO:0000313" key="2">
    <source>
        <dbReference type="Proteomes" id="UP000050761"/>
    </source>
</evidence>
<organism evidence="2 3">
    <name type="scientific">Heligmosomoides polygyrus</name>
    <name type="common">Parasitic roundworm</name>
    <dbReference type="NCBI Taxonomy" id="6339"/>
    <lineage>
        <taxon>Eukaryota</taxon>
        <taxon>Metazoa</taxon>
        <taxon>Ecdysozoa</taxon>
        <taxon>Nematoda</taxon>
        <taxon>Chromadorea</taxon>
        <taxon>Rhabditida</taxon>
        <taxon>Rhabditina</taxon>
        <taxon>Rhabditomorpha</taxon>
        <taxon>Strongyloidea</taxon>
        <taxon>Heligmosomidae</taxon>
        <taxon>Heligmosomoides</taxon>
    </lineage>
</organism>
<evidence type="ECO:0000313" key="3">
    <source>
        <dbReference type="WBParaSite" id="HPBE_0001603501-mRNA-1"/>
    </source>
</evidence>
<sequence length="127" mass="14475">MDNIDEEYDRLVRYLHDSAKGAEAQTLELIRQHEAGRAPSNYRLTSELVKLNIANFKTKMTALRRPDGTVTSSRRTMEKVIHDFYSDSLVHLPPCHLPQDGCVDLSPSPFRDLTHNLVGEGTYSTRF</sequence>
<dbReference type="Proteomes" id="UP000050761">
    <property type="component" value="Unassembled WGS sequence"/>
</dbReference>
<dbReference type="EMBL" id="UZAH01029186">
    <property type="protein sequence ID" value="VDP04740.1"/>
    <property type="molecule type" value="Genomic_DNA"/>
</dbReference>